<feature type="region of interest" description="Disordered" evidence="1">
    <location>
        <begin position="423"/>
        <end position="535"/>
    </location>
</feature>
<feature type="compositionally biased region" description="Basic and acidic residues" evidence="1">
    <location>
        <begin position="322"/>
        <end position="331"/>
    </location>
</feature>
<dbReference type="Proteomes" id="UP000274922">
    <property type="component" value="Unassembled WGS sequence"/>
</dbReference>
<reference evidence="3" key="1">
    <citation type="journal article" date="2018" name="Nat. Microbiol.">
        <title>Leveraging single-cell genomics to expand the fungal tree of life.</title>
        <authorList>
            <person name="Ahrendt S.R."/>
            <person name="Quandt C.A."/>
            <person name="Ciobanu D."/>
            <person name="Clum A."/>
            <person name="Salamov A."/>
            <person name="Andreopoulos B."/>
            <person name="Cheng J.F."/>
            <person name="Woyke T."/>
            <person name="Pelin A."/>
            <person name="Henrissat B."/>
            <person name="Reynolds N.K."/>
            <person name="Benny G.L."/>
            <person name="Smith M.E."/>
            <person name="James T.Y."/>
            <person name="Grigoriev I.V."/>
        </authorList>
    </citation>
    <scope>NUCLEOTIDE SEQUENCE [LARGE SCALE GENOMIC DNA]</scope>
    <source>
        <strain evidence="3">ATCC 52028</strain>
    </source>
</reference>
<dbReference type="AlphaFoldDB" id="A0A4P9XCB9"/>
<dbReference type="GO" id="GO:0009982">
    <property type="term" value="F:pseudouridine synthase activity"/>
    <property type="evidence" value="ECO:0007669"/>
    <property type="project" value="InterPro"/>
</dbReference>
<evidence type="ECO:0000313" key="3">
    <source>
        <dbReference type="Proteomes" id="UP000274922"/>
    </source>
</evidence>
<sequence length="852" mass="90626">MTVCQVAVLYGYGHTVQASLAAIPGADGGPTAPQGVAPNLIRPGKGSLNTDVDSMLRRAVRSCVSRRQEAAAAAAGLPATQDEPAGSRARKIQIAHVRYAAAPPVSGKSSRADAARSATRSGRTPVAAAARQVMSFTLSSSYADAADSAAADNSACLCHAPEQVARPAGSGAGDDGDAPWAWTLHDDINQYLATYFGRPQLRVFNVICFAHPINADVANHRSANNVTKDFFNARSDCLFRTYTYTLPTYILANPGAEADLDTVLAADAPLARTTSLRRGRSIGIYRRPTTSEATGGRQHPDDPNIAKLEQLDRTGEASLWETLRRTRERSRSRSRVRTTGTRHEGRDDVPPPPPTAPVLPPTPPPADALHVAPAVHVRPIATVADAKAKDSRPTMIASSGATAGMHERPSTLSRVRTLFRGDTTRAGAGGAPPLPPMTTMTPATPPPPPASGGLGALVAPPRTASAADAPARDASPSKKESRSLMARFANPFRRSKSRAAPTAAPTAAPAAAPVAAPLSPPETPPTRHKSLLQRPNAIRRSTLTRSLSRRELDFGGVDGFGACECSECLAEAELLDADGEAAPAPASAVESAEVWRERHAHRLSSHQFEDLQAILGLFRGTHNYSAFISRNTRHDLPRSADALEDDARYFVQITQATCSQPFLAPTAPCAADDPDAPEAPQLEWITLTFTAKAFARDQLRRMVGLAIWVLRTGAPRSTVVQAMSATHTTMPQSLGDDMLMPKGANAARRASVAAAVDPQIPAAPLSGLVLAFADYDASIPWRQCAAEVNAFAEAAIHRPRYMHEGRQWVFARWLAGSEMHYRRWLLTLGRITCPNRAVGWTGEQPAVPAIAA</sequence>
<gene>
    <name evidence="2" type="ORF">CXG81DRAFT_17324</name>
</gene>
<dbReference type="InterPro" id="IPR001406">
    <property type="entry name" value="PsdUridine_synth_TruA"/>
</dbReference>
<dbReference type="PANTHER" id="PTHR11142:SF4">
    <property type="entry name" value="PSEUDOURIDYLATE SYNTHASE 1 HOMOLOG"/>
    <property type="match status" value="1"/>
</dbReference>
<keyword evidence="3" id="KW-1185">Reference proteome</keyword>
<evidence type="ECO:0000256" key="1">
    <source>
        <dbReference type="SAM" id="MobiDB-lite"/>
    </source>
</evidence>
<feature type="region of interest" description="Disordered" evidence="1">
    <location>
        <begin position="319"/>
        <end position="362"/>
    </location>
</feature>
<accession>A0A4P9XCB9</accession>
<dbReference type="Gene3D" id="3.30.70.660">
    <property type="entry name" value="Pseudouridine synthase I, catalytic domain, C-terminal subdomain"/>
    <property type="match status" value="1"/>
</dbReference>
<feature type="compositionally biased region" description="Low complexity" evidence="1">
    <location>
        <begin position="456"/>
        <end position="474"/>
    </location>
</feature>
<evidence type="ECO:0008006" key="4">
    <source>
        <dbReference type="Google" id="ProtNLM"/>
    </source>
</evidence>
<dbReference type="GO" id="GO:0031119">
    <property type="term" value="P:tRNA pseudouridine synthesis"/>
    <property type="evidence" value="ECO:0007669"/>
    <property type="project" value="TreeGrafter"/>
</dbReference>
<dbReference type="STRING" id="1555241.A0A4P9XCB9"/>
<dbReference type="EMBL" id="ML014129">
    <property type="protein sequence ID" value="RKP03063.1"/>
    <property type="molecule type" value="Genomic_DNA"/>
</dbReference>
<feature type="region of interest" description="Disordered" evidence="1">
    <location>
        <begin position="103"/>
        <end position="126"/>
    </location>
</feature>
<protein>
    <recommendedName>
        <fullName evidence="4">tRNA pseudouridine synthase</fullName>
    </recommendedName>
</protein>
<feature type="region of interest" description="Disordered" evidence="1">
    <location>
        <begin position="281"/>
        <end position="305"/>
    </location>
</feature>
<dbReference type="GO" id="GO:0003723">
    <property type="term" value="F:RNA binding"/>
    <property type="evidence" value="ECO:0007669"/>
    <property type="project" value="InterPro"/>
</dbReference>
<dbReference type="SUPFAM" id="SSF55120">
    <property type="entry name" value="Pseudouridine synthase"/>
    <property type="match status" value="1"/>
</dbReference>
<feature type="compositionally biased region" description="Low complexity" evidence="1">
    <location>
        <begin position="499"/>
        <end position="517"/>
    </location>
</feature>
<dbReference type="GO" id="GO:1990481">
    <property type="term" value="P:mRNA pseudouridine synthesis"/>
    <property type="evidence" value="ECO:0007669"/>
    <property type="project" value="TreeGrafter"/>
</dbReference>
<dbReference type="InterPro" id="IPR020103">
    <property type="entry name" value="PsdUridine_synth_cat_dom_sf"/>
</dbReference>
<organism evidence="2 3">
    <name type="scientific">Caulochytrium protostelioides</name>
    <dbReference type="NCBI Taxonomy" id="1555241"/>
    <lineage>
        <taxon>Eukaryota</taxon>
        <taxon>Fungi</taxon>
        <taxon>Fungi incertae sedis</taxon>
        <taxon>Chytridiomycota</taxon>
        <taxon>Chytridiomycota incertae sedis</taxon>
        <taxon>Chytridiomycetes</taxon>
        <taxon>Caulochytriales</taxon>
        <taxon>Caulochytriaceae</taxon>
        <taxon>Caulochytrium</taxon>
    </lineage>
</organism>
<dbReference type="PANTHER" id="PTHR11142">
    <property type="entry name" value="PSEUDOURIDYLATE SYNTHASE"/>
    <property type="match status" value="1"/>
</dbReference>
<dbReference type="GO" id="GO:0005634">
    <property type="term" value="C:nucleus"/>
    <property type="evidence" value="ECO:0007669"/>
    <property type="project" value="TreeGrafter"/>
</dbReference>
<evidence type="ECO:0000313" key="2">
    <source>
        <dbReference type="EMBL" id="RKP03063.1"/>
    </source>
</evidence>
<feature type="compositionally biased region" description="Pro residues" evidence="1">
    <location>
        <begin position="350"/>
        <end position="362"/>
    </location>
</feature>
<name>A0A4P9XCB9_9FUNG</name>
<dbReference type="OrthoDB" id="10256309at2759"/>
<dbReference type="InterPro" id="IPR020095">
    <property type="entry name" value="PsdUridine_synth_TruA_C"/>
</dbReference>
<proteinExistence type="predicted"/>